<name>A0A4E0QZY5_FASHE</name>
<evidence type="ECO:0000256" key="2">
    <source>
        <dbReference type="ARBA" id="ARBA00004245"/>
    </source>
</evidence>
<keyword evidence="7" id="KW-0653">Protein transport</keyword>
<dbReference type="GO" id="GO:0005634">
    <property type="term" value="C:nucleus"/>
    <property type="evidence" value="ECO:0007669"/>
    <property type="project" value="UniProtKB-SubCell"/>
</dbReference>
<evidence type="ECO:0000256" key="1">
    <source>
        <dbReference type="ARBA" id="ARBA00004123"/>
    </source>
</evidence>
<dbReference type="GO" id="GO:0051028">
    <property type="term" value="P:mRNA transport"/>
    <property type="evidence" value="ECO:0007669"/>
    <property type="project" value="UniProtKB-KW"/>
</dbReference>
<reference evidence="11" key="1">
    <citation type="submission" date="2019-03" db="EMBL/GenBank/DDBJ databases">
        <title>Improved annotation for the trematode Fasciola hepatica.</title>
        <authorList>
            <person name="Choi Y.-J."/>
            <person name="Martin J."/>
            <person name="Mitreva M."/>
        </authorList>
    </citation>
    <scope>NUCLEOTIDE SEQUENCE [LARGE SCALE GENOMIC DNA]</scope>
</reference>
<dbReference type="SMART" id="SM01375">
    <property type="entry name" value="Dynein_light"/>
    <property type="match status" value="1"/>
</dbReference>
<dbReference type="GO" id="GO:0015031">
    <property type="term" value="P:protein transport"/>
    <property type="evidence" value="ECO:0007669"/>
    <property type="project" value="UniProtKB-KW"/>
</dbReference>
<dbReference type="Proteomes" id="UP000230066">
    <property type="component" value="Unassembled WGS sequence"/>
</dbReference>
<keyword evidence="4 10" id="KW-0963">Cytoplasm</keyword>
<evidence type="ECO:0000256" key="6">
    <source>
        <dbReference type="ARBA" id="ARBA00022816"/>
    </source>
</evidence>
<dbReference type="PANTHER" id="PTHR11886">
    <property type="entry name" value="DYNEIN LIGHT CHAIN"/>
    <property type="match status" value="1"/>
</dbReference>
<dbReference type="InterPro" id="IPR037177">
    <property type="entry name" value="DLC_sf"/>
</dbReference>
<keyword evidence="12" id="KW-1185">Reference proteome</keyword>
<dbReference type="GO" id="GO:0005874">
    <property type="term" value="C:microtubule"/>
    <property type="evidence" value="ECO:0007669"/>
    <property type="project" value="UniProtKB-KW"/>
</dbReference>
<dbReference type="GO" id="GO:0007017">
    <property type="term" value="P:microtubule-based process"/>
    <property type="evidence" value="ECO:0007669"/>
    <property type="project" value="InterPro"/>
</dbReference>
<evidence type="ECO:0000313" key="11">
    <source>
        <dbReference type="EMBL" id="THD21119.1"/>
    </source>
</evidence>
<comment type="subcellular location">
    <subcellularLocation>
        <location evidence="2 10">Cytoplasm</location>
        <location evidence="2 10">Cytoskeleton</location>
    </subcellularLocation>
    <subcellularLocation>
        <location evidence="1">Nucleus</location>
    </subcellularLocation>
</comment>
<keyword evidence="3" id="KW-0813">Transport</keyword>
<dbReference type="FunFam" id="3.30.740.10:FF:000005">
    <property type="entry name" value="Dynein light chain"/>
    <property type="match status" value="1"/>
</dbReference>
<evidence type="ECO:0000256" key="8">
    <source>
        <dbReference type="ARBA" id="ARBA00023212"/>
    </source>
</evidence>
<dbReference type="GO" id="GO:0005868">
    <property type="term" value="C:cytoplasmic dynein complex"/>
    <property type="evidence" value="ECO:0007669"/>
    <property type="project" value="TreeGrafter"/>
</dbReference>
<comment type="caution">
    <text evidence="11">The sequence shown here is derived from an EMBL/GenBank/DDBJ whole genome shotgun (WGS) entry which is preliminary data.</text>
</comment>
<dbReference type="PANTHER" id="PTHR11886:SF35">
    <property type="entry name" value="DYNEIN LIGHT CHAIN"/>
    <property type="match status" value="1"/>
</dbReference>
<evidence type="ECO:0000256" key="4">
    <source>
        <dbReference type="ARBA" id="ARBA00022490"/>
    </source>
</evidence>
<comment type="similarity">
    <text evidence="10">Belongs to the dynein light chain family.</text>
</comment>
<dbReference type="Gene3D" id="3.30.740.10">
    <property type="entry name" value="Protein Inhibitor Of Neuronal Nitric Oxide Synthase"/>
    <property type="match status" value="1"/>
</dbReference>
<evidence type="ECO:0000313" key="12">
    <source>
        <dbReference type="Proteomes" id="UP000230066"/>
    </source>
</evidence>
<organism evidence="11 12">
    <name type="scientific">Fasciola hepatica</name>
    <name type="common">Liver fluke</name>
    <dbReference type="NCBI Taxonomy" id="6192"/>
    <lineage>
        <taxon>Eukaryota</taxon>
        <taxon>Metazoa</taxon>
        <taxon>Spiralia</taxon>
        <taxon>Lophotrochozoa</taxon>
        <taxon>Platyhelminthes</taxon>
        <taxon>Trematoda</taxon>
        <taxon>Digenea</taxon>
        <taxon>Plagiorchiida</taxon>
        <taxon>Echinostomata</taxon>
        <taxon>Echinostomatoidea</taxon>
        <taxon>Fasciolidae</taxon>
        <taxon>Fasciola</taxon>
    </lineage>
</organism>
<dbReference type="AlphaFoldDB" id="A0A4E0QZY5"/>
<sequence length="91" mass="10404">MSVDKVDVQITNHNMPESMQDEVVKSAVAILLESNPLNTFPAKMKEHMDNTYRPRWHCIMGKNYCSNVSFVEGNFITFTVDGHVILLFRTA</sequence>
<dbReference type="SUPFAM" id="SSF54648">
    <property type="entry name" value="DLC"/>
    <property type="match status" value="1"/>
</dbReference>
<evidence type="ECO:0000256" key="5">
    <source>
        <dbReference type="ARBA" id="ARBA00022701"/>
    </source>
</evidence>
<protein>
    <recommendedName>
        <fullName evidence="10">Dynein light chain</fullName>
    </recommendedName>
</protein>
<keyword evidence="6" id="KW-0509">mRNA transport</keyword>
<evidence type="ECO:0000256" key="10">
    <source>
        <dbReference type="RuleBase" id="RU365010"/>
    </source>
</evidence>
<evidence type="ECO:0000256" key="9">
    <source>
        <dbReference type="ARBA" id="ARBA00023242"/>
    </source>
</evidence>
<dbReference type="EMBL" id="JXXN02003835">
    <property type="protein sequence ID" value="THD21119.1"/>
    <property type="molecule type" value="Genomic_DNA"/>
</dbReference>
<dbReference type="GO" id="GO:0045505">
    <property type="term" value="F:dynein intermediate chain binding"/>
    <property type="evidence" value="ECO:0007669"/>
    <property type="project" value="TreeGrafter"/>
</dbReference>
<dbReference type="InterPro" id="IPR001372">
    <property type="entry name" value="Dynein_light_chain_typ-1/2"/>
</dbReference>
<keyword evidence="8 10" id="KW-0206">Cytoskeleton</keyword>
<proteinExistence type="inferred from homology"/>
<keyword evidence="5 10" id="KW-0493">Microtubule</keyword>
<gene>
    <name evidence="11" type="ORF">D915_008268</name>
</gene>
<keyword evidence="9" id="KW-0539">Nucleus</keyword>
<accession>A0A4E0QZY5</accession>
<evidence type="ECO:0000256" key="3">
    <source>
        <dbReference type="ARBA" id="ARBA00022448"/>
    </source>
</evidence>
<keyword evidence="10" id="KW-0505">Motor protein</keyword>
<evidence type="ECO:0000256" key="7">
    <source>
        <dbReference type="ARBA" id="ARBA00022927"/>
    </source>
</evidence>
<dbReference type="Pfam" id="PF01221">
    <property type="entry name" value="Dynein_light"/>
    <property type="match status" value="1"/>
</dbReference>
<keyword evidence="10" id="KW-0243">Dynein</keyword>